<evidence type="ECO:0000313" key="3">
    <source>
        <dbReference type="Proteomes" id="UP000009881"/>
    </source>
</evidence>
<name>K9HLS3_9PROT</name>
<evidence type="ECO:0000313" key="2">
    <source>
        <dbReference type="EMBL" id="EKV31293.1"/>
    </source>
</evidence>
<keyword evidence="3" id="KW-1185">Reference proteome</keyword>
<dbReference type="Proteomes" id="UP000009881">
    <property type="component" value="Unassembled WGS sequence"/>
</dbReference>
<feature type="region of interest" description="Disordered" evidence="1">
    <location>
        <begin position="8"/>
        <end position="37"/>
    </location>
</feature>
<evidence type="ECO:0000256" key="1">
    <source>
        <dbReference type="SAM" id="MobiDB-lite"/>
    </source>
</evidence>
<feature type="compositionally biased region" description="Basic residues" evidence="1">
    <location>
        <begin position="16"/>
        <end position="29"/>
    </location>
</feature>
<proteinExistence type="predicted"/>
<dbReference type="EMBL" id="ANHY01000006">
    <property type="protein sequence ID" value="EKV31293.1"/>
    <property type="molecule type" value="Genomic_DNA"/>
</dbReference>
<dbReference type="STRING" id="1238182.C882_3666"/>
<accession>K9HLS3</accession>
<reference evidence="2 3" key="1">
    <citation type="journal article" date="2013" name="Genome Announc.">
        <title>Draft Genome Sequence of an Alphaproteobacterium, Caenispirillum salinarum AK4(T), Isolated from a Solar Saltern.</title>
        <authorList>
            <person name="Khatri I."/>
            <person name="Singh A."/>
            <person name="Korpole S."/>
            <person name="Pinnaka A.K."/>
            <person name="Subramanian S."/>
        </authorList>
    </citation>
    <scope>NUCLEOTIDE SEQUENCE [LARGE SCALE GENOMIC DNA]</scope>
    <source>
        <strain evidence="2 3">AK4</strain>
    </source>
</reference>
<comment type="caution">
    <text evidence="2">The sequence shown here is derived from an EMBL/GenBank/DDBJ whole genome shotgun (WGS) entry which is preliminary data.</text>
</comment>
<protein>
    <submittedName>
        <fullName evidence="2">Uncharacterized protein</fullName>
    </submittedName>
</protein>
<sequence>MELCWVSGQKASPTPKWRRHRTFGRKKGKPFISNENA</sequence>
<gene>
    <name evidence="2" type="ORF">C882_3666</name>
</gene>
<dbReference type="AlphaFoldDB" id="K9HLS3"/>
<organism evidence="2 3">
    <name type="scientific">Caenispirillum salinarum AK4</name>
    <dbReference type="NCBI Taxonomy" id="1238182"/>
    <lineage>
        <taxon>Bacteria</taxon>
        <taxon>Pseudomonadati</taxon>
        <taxon>Pseudomonadota</taxon>
        <taxon>Alphaproteobacteria</taxon>
        <taxon>Rhodospirillales</taxon>
        <taxon>Novispirillaceae</taxon>
        <taxon>Caenispirillum</taxon>
    </lineage>
</organism>